<keyword evidence="4" id="KW-0539">Nucleus</keyword>
<dbReference type="CDD" id="cd00067">
    <property type="entry name" value="GAL4"/>
    <property type="match status" value="1"/>
</dbReference>
<protein>
    <recommendedName>
        <fullName evidence="6">Zn(2)-C6 fungal-type domain-containing protein</fullName>
    </recommendedName>
</protein>
<dbReference type="Pfam" id="PF11951">
    <property type="entry name" value="Fungal_trans_2"/>
    <property type="match status" value="1"/>
</dbReference>
<evidence type="ECO:0000256" key="3">
    <source>
        <dbReference type="ARBA" id="ARBA00023163"/>
    </source>
</evidence>
<dbReference type="SUPFAM" id="SSF57701">
    <property type="entry name" value="Zn2/Cys6 DNA-binding domain"/>
    <property type="match status" value="1"/>
</dbReference>
<dbReference type="AlphaFoldDB" id="A0A0F7VCF9"/>
<accession>A0A0F7VCF9</accession>
<evidence type="ECO:0000313" key="8">
    <source>
        <dbReference type="Proteomes" id="UP000042958"/>
    </source>
</evidence>
<dbReference type="OrthoDB" id="4137815at2759"/>
<evidence type="ECO:0000256" key="4">
    <source>
        <dbReference type="ARBA" id="ARBA00023242"/>
    </source>
</evidence>
<dbReference type="EMBL" id="CDHK01000003">
    <property type="protein sequence ID" value="CEO58306.1"/>
    <property type="molecule type" value="Genomic_DNA"/>
</dbReference>
<dbReference type="Proteomes" id="UP000042958">
    <property type="component" value="Unassembled WGS sequence"/>
</dbReference>
<evidence type="ECO:0000256" key="5">
    <source>
        <dbReference type="SAM" id="MobiDB-lite"/>
    </source>
</evidence>
<sequence length="494" mass="55707">MPTTRSCDQCYTQKKKCQREKDLAKCIRCAHLALDCSTARNSRPPGRPARSKLLGPAAEIQVWASQERWPASRISSSPNTDVQSVSPLSQSTSTDTTSEQEPLVVHHLNGSVGHGIQSKLPDILQELGGNQEPSTPAPEPTDEEFYDLNDIFMIGPSFTKTFRHALNYSYLKAPHILRDMFSVMIRYMTNTMTPNTTAPVHAEIAEVADLLRKLQVTEISNDNDALAVLVLGQSLAALDSFVVSTGSMLILRHSLYLAKPWYPQLAHVEFLDSVTVTPIFWEILECLLKRESPIIRPRIHRPHVVDRLFGLCVSLMPILYDLCEVSHEMKLQSQPERHKLDIIEQQVLSWNPANSPLPGSKFTDSEVMLLRAQASIYRSATLLLIHRLKYPLSCEDGIAVSYANDIMEEKDRILLHGGPDTKLQFGCFPLYLALLEIPLRPESISKSLTKLSHRPACAEQFFAFHKYFWQRRWDGFKGSLFDLIDNGPTFMAVP</sequence>
<keyword evidence="1" id="KW-0805">Transcription regulation</keyword>
<dbReference type="GO" id="GO:0003677">
    <property type="term" value="F:DNA binding"/>
    <property type="evidence" value="ECO:0007669"/>
    <property type="project" value="UniProtKB-KW"/>
</dbReference>
<dbReference type="InterPro" id="IPR036864">
    <property type="entry name" value="Zn2-C6_fun-type_DNA-bd_sf"/>
</dbReference>
<feature type="compositionally biased region" description="Low complexity" evidence="5">
    <location>
        <begin position="89"/>
        <end position="100"/>
    </location>
</feature>
<proteinExistence type="predicted"/>
<name>A0A0F7VCF9_PENBI</name>
<dbReference type="GO" id="GO:0008270">
    <property type="term" value="F:zinc ion binding"/>
    <property type="evidence" value="ECO:0007669"/>
    <property type="project" value="InterPro"/>
</dbReference>
<dbReference type="InterPro" id="IPR021858">
    <property type="entry name" value="Fun_TF"/>
</dbReference>
<dbReference type="InterPro" id="IPR001138">
    <property type="entry name" value="Zn2Cys6_DnaBD"/>
</dbReference>
<evidence type="ECO:0000313" key="7">
    <source>
        <dbReference type="EMBL" id="CEO58306.1"/>
    </source>
</evidence>
<evidence type="ECO:0000256" key="2">
    <source>
        <dbReference type="ARBA" id="ARBA00023125"/>
    </source>
</evidence>
<gene>
    <name evidence="7" type="ORF">PMG11_03037</name>
</gene>
<keyword evidence="3" id="KW-0804">Transcription</keyword>
<feature type="region of interest" description="Disordered" evidence="5">
    <location>
        <begin position="71"/>
        <end position="100"/>
    </location>
</feature>
<dbReference type="PROSITE" id="PS50048">
    <property type="entry name" value="ZN2_CY6_FUNGAL_2"/>
    <property type="match status" value="1"/>
</dbReference>
<feature type="compositionally biased region" description="Polar residues" evidence="5">
    <location>
        <begin position="73"/>
        <end position="88"/>
    </location>
</feature>
<evidence type="ECO:0000256" key="1">
    <source>
        <dbReference type="ARBA" id="ARBA00023015"/>
    </source>
</evidence>
<keyword evidence="8" id="KW-1185">Reference proteome</keyword>
<organism evidence="7 8">
    <name type="scientific">Penicillium brasilianum</name>
    <dbReference type="NCBI Taxonomy" id="104259"/>
    <lineage>
        <taxon>Eukaryota</taxon>
        <taxon>Fungi</taxon>
        <taxon>Dikarya</taxon>
        <taxon>Ascomycota</taxon>
        <taxon>Pezizomycotina</taxon>
        <taxon>Eurotiomycetes</taxon>
        <taxon>Eurotiomycetidae</taxon>
        <taxon>Eurotiales</taxon>
        <taxon>Aspergillaceae</taxon>
        <taxon>Penicillium</taxon>
    </lineage>
</organism>
<reference evidence="8" key="1">
    <citation type="journal article" date="2015" name="Genome Announc.">
        <title>Draft genome sequence of the fungus Penicillium brasilianum MG11.</title>
        <authorList>
            <person name="Horn F."/>
            <person name="Linde J."/>
            <person name="Mattern D.J."/>
            <person name="Walther G."/>
            <person name="Guthke R."/>
            <person name="Brakhage A.A."/>
            <person name="Valiante V."/>
        </authorList>
    </citation>
    <scope>NUCLEOTIDE SEQUENCE [LARGE SCALE GENOMIC DNA]</scope>
    <source>
        <strain evidence="8">MG11</strain>
    </source>
</reference>
<dbReference type="GO" id="GO:0000981">
    <property type="term" value="F:DNA-binding transcription factor activity, RNA polymerase II-specific"/>
    <property type="evidence" value="ECO:0007669"/>
    <property type="project" value="InterPro"/>
</dbReference>
<feature type="domain" description="Zn(2)-C6 fungal-type" evidence="6">
    <location>
        <begin position="6"/>
        <end position="38"/>
    </location>
</feature>
<keyword evidence="2" id="KW-0238">DNA-binding</keyword>
<evidence type="ECO:0000259" key="6">
    <source>
        <dbReference type="PROSITE" id="PS50048"/>
    </source>
</evidence>